<name>A0A9W7AAB1_9STRA</name>
<evidence type="ECO:0000313" key="2">
    <source>
        <dbReference type="EMBL" id="GMH68414.1"/>
    </source>
</evidence>
<feature type="signal peptide" evidence="1">
    <location>
        <begin position="1"/>
        <end position="21"/>
    </location>
</feature>
<proteinExistence type="predicted"/>
<protein>
    <submittedName>
        <fullName evidence="2">Uncharacterized protein</fullName>
    </submittedName>
</protein>
<dbReference type="Proteomes" id="UP001165085">
    <property type="component" value="Unassembled WGS sequence"/>
</dbReference>
<sequence length="180" mass="19324">MSPSSSSPMLAVLILLMSVHGTANYIGERPVPMVFDPQSTYQKPTPLARDCIRTIQTINELAVDPENSNPLAGRRCIGCVPVQKSCPPDPDCQALIDDMYVNCADNRGSVETHEDGVTLPDGYFYDPQRTIGGTWNLETKEKLRIAIGRCGCSSASGLTLNALSLALAASCALYFGVSLI</sequence>
<feature type="chain" id="PRO_5040752212" evidence="1">
    <location>
        <begin position="22"/>
        <end position="180"/>
    </location>
</feature>
<keyword evidence="3" id="KW-1185">Reference proteome</keyword>
<gene>
    <name evidence="2" type="ORF">TrST_g4365</name>
</gene>
<evidence type="ECO:0000313" key="3">
    <source>
        <dbReference type="Proteomes" id="UP001165085"/>
    </source>
</evidence>
<dbReference type="OrthoDB" id="196072at2759"/>
<dbReference type="AlphaFoldDB" id="A0A9W7AAB1"/>
<organism evidence="2 3">
    <name type="scientific">Triparma strigata</name>
    <dbReference type="NCBI Taxonomy" id="1606541"/>
    <lineage>
        <taxon>Eukaryota</taxon>
        <taxon>Sar</taxon>
        <taxon>Stramenopiles</taxon>
        <taxon>Ochrophyta</taxon>
        <taxon>Bolidophyceae</taxon>
        <taxon>Parmales</taxon>
        <taxon>Triparmaceae</taxon>
        <taxon>Triparma</taxon>
    </lineage>
</organism>
<evidence type="ECO:0000256" key="1">
    <source>
        <dbReference type="SAM" id="SignalP"/>
    </source>
</evidence>
<comment type="caution">
    <text evidence="2">The sequence shown here is derived from an EMBL/GenBank/DDBJ whole genome shotgun (WGS) entry which is preliminary data.</text>
</comment>
<accession>A0A9W7AAB1</accession>
<reference evidence="3" key="1">
    <citation type="journal article" date="2023" name="Commun. Biol.">
        <title>Genome analysis of Parmales, the sister group of diatoms, reveals the evolutionary specialization of diatoms from phago-mixotrophs to photoautotrophs.</title>
        <authorList>
            <person name="Ban H."/>
            <person name="Sato S."/>
            <person name="Yoshikawa S."/>
            <person name="Yamada K."/>
            <person name="Nakamura Y."/>
            <person name="Ichinomiya M."/>
            <person name="Sato N."/>
            <person name="Blanc-Mathieu R."/>
            <person name="Endo H."/>
            <person name="Kuwata A."/>
            <person name="Ogata H."/>
        </authorList>
    </citation>
    <scope>NUCLEOTIDE SEQUENCE [LARGE SCALE GENOMIC DNA]</scope>
    <source>
        <strain evidence="3">NIES 3701</strain>
    </source>
</reference>
<keyword evidence="1" id="KW-0732">Signal</keyword>
<dbReference type="EMBL" id="BRXY01000125">
    <property type="protein sequence ID" value="GMH68414.1"/>
    <property type="molecule type" value="Genomic_DNA"/>
</dbReference>